<reference evidence="1" key="1">
    <citation type="submission" date="2023-07" db="EMBL/GenBank/DDBJ databases">
        <title>Black Yeasts Isolated from many extreme environments.</title>
        <authorList>
            <person name="Coleine C."/>
            <person name="Stajich J.E."/>
            <person name="Selbmann L."/>
        </authorList>
    </citation>
    <scope>NUCLEOTIDE SEQUENCE</scope>
    <source>
        <strain evidence="1">CCFEE 5714</strain>
    </source>
</reference>
<organism evidence="1 2">
    <name type="scientific">Vermiconidia calcicola</name>
    <dbReference type="NCBI Taxonomy" id="1690605"/>
    <lineage>
        <taxon>Eukaryota</taxon>
        <taxon>Fungi</taxon>
        <taxon>Dikarya</taxon>
        <taxon>Ascomycota</taxon>
        <taxon>Pezizomycotina</taxon>
        <taxon>Dothideomycetes</taxon>
        <taxon>Dothideomycetidae</taxon>
        <taxon>Mycosphaerellales</taxon>
        <taxon>Extremaceae</taxon>
        <taxon>Vermiconidia</taxon>
    </lineage>
</organism>
<accession>A0ACC3NNZ3</accession>
<dbReference type="EMBL" id="JAUTXU010000029">
    <property type="protein sequence ID" value="KAK3718895.1"/>
    <property type="molecule type" value="Genomic_DNA"/>
</dbReference>
<evidence type="ECO:0000313" key="2">
    <source>
        <dbReference type="Proteomes" id="UP001281147"/>
    </source>
</evidence>
<protein>
    <submittedName>
        <fullName evidence="1">Uncharacterized protein</fullName>
    </submittedName>
</protein>
<keyword evidence="2" id="KW-1185">Reference proteome</keyword>
<dbReference type="Proteomes" id="UP001281147">
    <property type="component" value="Unassembled WGS sequence"/>
</dbReference>
<name>A0ACC3NNZ3_9PEZI</name>
<comment type="caution">
    <text evidence="1">The sequence shown here is derived from an EMBL/GenBank/DDBJ whole genome shotgun (WGS) entry which is preliminary data.</text>
</comment>
<evidence type="ECO:0000313" key="1">
    <source>
        <dbReference type="EMBL" id="KAK3718895.1"/>
    </source>
</evidence>
<sequence>MHVVKEKVFSLSGDDFTVRTADGIDVCKVKGKAISMRDKKKFTDMTGTELFTLSNKMMAISKSFHGESPNGTANFEVKGKFKLIGSKSVITFKNAADGKDVELELNGDWLDKSANITLNGKPVAAISRKFFNASQFFGDKQTYFMTVAPNVDLSLMAAICVALDERENEK</sequence>
<proteinExistence type="predicted"/>
<gene>
    <name evidence="1" type="ORF">LTR37_004811</name>
</gene>